<dbReference type="SUPFAM" id="SSF55729">
    <property type="entry name" value="Acyl-CoA N-acyltransferases (Nat)"/>
    <property type="match status" value="1"/>
</dbReference>
<protein>
    <submittedName>
        <fullName evidence="4">GNAT family N-acetyltransferase</fullName>
    </submittedName>
</protein>
<keyword evidence="5" id="KW-1185">Reference proteome</keyword>
<dbReference type="Gene3D" id="3.40.630.30">
    <property type="match status" value="1"/>
</dbReference>
<dbReference type="CDD" id="cd04301">
    <property type="entry name" value="NAT_SF"/>
    <property type="match status" value="1"/>
</dbReference>
<evidence type="ECO:0000313" key="5">
    <source>
        <dbReference type="Proteomes" id="UP001240150"/>
    </source>
</evidence>
<sequence length="155" mass="16952">MHIRPIHQGDAPRLAVLLEQLGFPSSLRDVRHRLGYWLDDPASFLLGADDDGVLAGVAALHVTPIIEVTGKFARLVALVVDAENRRRGAGRALMAAAEERARAAGCLFIEVASSRERHIAHRFYESLGYADTHEQARRFVLSLTGLPLPGPRDVA</sequence>
<evidence type="ECO:0000256" key="1">
    <source>
        <dbReference type="ARBA" id="ARBA00022679"/>
    </source>
</evidence>
<proteinExistence type="predicted"/>
<dbReference type="Pfam" id="PF00583">
    <property type="entry name" value="Acetyltransf_1"/>
    <property type="match status" value="1"/>
</dbReference>
<dbReference type="InterPro" id="IPR000182">
    <property type="entry name" value="GNAT_dom"/>
</dbReference>
<dbReference type="PANTHER" id="PTHR43877:SF1">
    <property type="entry name" value="ACETYLTRANSFERASE"/>
    <property type="match status" value="1"/>
</dbReference>
<dbReference type="PROSITE" id="PS51186">
    <property type="entry name" value="GNAT"/>
    <property type="match status" value="1"/>
</dbReference>
<accession>A0ABY8WKT3</accession>
<keyword evidence="2" id="KW-0012">Acyltransferase</keyword>
<evidence type="ECO:0000259" key="3">
    <source>
        <dbReference type="PROSITE" id="PS51186"/>
    </source>
</evidence>
<dbReference type="PANTHER" id="PTHR43877">
    <property type="entry name" value="AMINOALKYLPHOSPHONATE N-ACETYLTRANSFERASE-RELATED-RELATED"/>
    <property type="match status" value="1"/>
</dbReference>
<dbReference type="InterPro" id="IPR016181">
    <property type="entry name" value="Acyl_CoA_acyltransferase"/>
</dbReference>
<gene>
    <name evidence="4" type="ORF">ACTOB_001001</name>
</gene>
<organism evidence="4 5">
    <name type="scientific">Actinoplanes oblitus</name>
    <dbReference type="NCBI Taxonomy" id="3040509"/>
    <lineage>
        <taxon>Bacteria</taxon>
        <taxon>Bacillati</taxon>
        <taxon>Actinomycetota</taxon>
        <taxon>Actinomycetes</taxon>
        <taxon>Micromonosporales</taxon>
        <taxon>Micromonosporaceae</taxon>
        <taxon>Actinoplanes</taxon>
    </lineage>
</organism>
<dbReference type="EMBL" id="CP126980">
    <property type="protein sequence ID" value="WIM97475.1"/>
    <property type="molecule type" value="Genomic_DNA"/>
</dbReference>
<dbReference type="Proteomes" id="UP001240150">
    <property type="component" value="Chromosome"/>
</dbReference>
<evidence type="ECO:0000256" key="2">
    <source>
        <dbReference type="ARBA" id="ARBA00023315"/>
    </source>
</evidence>
<reference evidence="4 5" key="1">
    <citation type="submission" date="2023-06" db="EMBL/GenBank/DDBJ databases">
        <authorList>
            <person name="Yushchuk O."/>
            <person name="Binda E."/>
            <person name="Ruckert-Reed C."/>
            <person name="Fedorenko V."/>
            <person name="Kalinowski J."/>
            <person name="Marinelli F."/>
        </authorList>
    </citation>
    <scope>NUCLEOTIDE SEQUENCE [LARGE SCALE GENOMIC DNA]</scope>
    <source>
        <strain evidence="4 5">NRRL 3884</strain>
    </source>
</reference>
<evidence type="ECO:0000313" key="4">
    <source>
        <dbReference type="EMBL" id="WIM97475.1"/>
    </source>
</evidence>
<dbReference type="InterPro" id="IPR050832">
    <property type="entry name" value="Bact_Acetyltransf"/>
</dbReference>
<feature type="domain" description="N-acetyltransferase" evidence="3">
    <location>
        <begin position="1"/>
        <end position="149"/>
    </location>
</feature>
<dbReference type="RefSeq" id="WP_284918874.1">
    <property type="nucleotide sequence ID" value="NZ_CP126980.1"/>
</dbReference>
<name>A0ABY8WKT3_9ACTN</name>
<keyword evidence="1" id="KW-0808">Transferase</keyword>